<keyword evidence="1" id="KW-0285">Flavoprotein</keyword>
<name>A0A409W726_9AGAR</name>
<protein>
    <recommendedName>
        <fullName evidence="4">FAD-binding domain-containing protein</fullName>
    </recommendedName>
</protein>
<keyword evidence="3" id="KW-0560">Oxidoreductase</keyword>
<dbReference type="InterPro" id="IPR051104">
    <property type="entry name" value="FAD_monoxygenase"/>
</dbReference>
<dbReference type="GO" id="GO:0071949">
    <property type="term" value="F:FAD binding"/>
    <property type="evidence" value="ECO:0007669"/>
    <property type="project" value="InterPro"/>
</dbReference>
<dbReference type="Proteomes" id="UP000284842">
    <property type="component" value="Unassembled WGS sequence"/>
</dbReference>
<dbReference type="PANTHER" id="PTHR46720">
    <property type="entry name" value="HYDROXYLASE, PUTATIVE (AFU_ORTHOLOGUE AFUA_3G01460)-RELATED"/>
    <property type="match status" value="1"/>
</dbReference>
<dbReference type="EMBL" id="NHTK01005760">
    <property type="protein sequence ID" value="PPQ74337.1"/>
    <property type="molecule type" value="Genomic_DNA"/>
</dbReference>
<comment type="caution">
    <text evidence="5">The sequence shown here is derived from an EMBL/GenBank/DDBJ whole genome shotgun (WGS) entry which is preliminary data.</text>
</comment>
<reference evidence="5 6" key="1">
    <citation type="journal article" date="2018" name="Evol. Lett.">
        <title>Horizontal gene cluster transfer increased hallucinogenic mushroom diversity.</title>
        <authorList>
            <person name="Reynolds H.T."/>
            <person name="Vijayakumar V."/>
            <person name="Gluck-Thaler E."/>
            <person name="Korotkin H.B."/>
            <person name="Matheny P.B."/>
            <person name="Slot J.C."/>
        </authorList>
    </citation>
    <scope>NUCLEOTIDE SEQUENCE [LARGE SCALE GENOMIC DNA]</scope>
    <source>
        <strain evidence="5 6">2629</strain>
    </source>
</reference>
<dbReference type="GO" id="GO:0016491">
    <property type="term" value="F:oxidoreductase activity"/>
    <property type="evidence" value="ECO:0007669"/>
    <property type="project" value="UniProtKB-KW"/>
</dbReference>
<dbReference type="OrthoDB" id="417877at2759"/>
<evidence type="ECO:0000256" key="1">
    <source>
        <dbReference type="ARBA" id="ARBA00022630"/>
    </source>
</evidence>
<proteinExistence type="predicted"/>
<dbReference type="STRING" id="181874.A0A409W726"/>
<evidence type="ECO:0000313" key="5">
    <source>
        <dbReference type="EMBL" id="PPQ74337.1"/>
    </source>
</evidence>
<keyword evidence="2" id="KW-0274">FAD</keyword>
<dbReference type="InterPro" id="IPR002938">
    <property type="entry name" value="FAD-bd"/>
</dbReference>
<evidence type="ECO:0000256" key="3">
    <source>
        <dbReference type="ARBA" id="ARBA00023002"/>
    </source>
</evidence>
<evidence type="ECO:0000313" key="6">
    <source>
        <dbReference type="Proteomes" id="UP000284842"/>
    </source>
</evidence>
<dbReference type="SUPFAM" id="SSF51905">
    <property type="entry name" value="FAD/NAD(P)-binding domain"/>
    <property type="match status" value="1"/>
</dbReference>
<keyword evidence="6" id="KW-1185">Reference proteome</keyword>
<dbReference type="GO" id="GO:0044550">
    <property type="term" value="P:secondary metabolite biosynthetic process"/>
    <property type="evidence" value="ECO:0007669"/>
    <property type="project" value="TreeGrafter"/>
</dbReference>
<dbReference type="PANTHER" id="PTHR46720:SF3">
    <property type="entry name" value="FAD-BINDING DOMAIN-CONTAINING PROTEIN-RELATED"/>
    <property type="match status" value="1"/>
</dbReference>
<organism evidence="5 6">
    <name type="scientific">Panaeolus cyanescens</name>
    <dbReference type="NCBI Taxonomy" id="181874"/>
    <lineage>
        <taxon>Eukaryota</taxon>
        <taxon>Fungi</taxon>
        <taxon>Dikarya</taxon>
        <taxon>Basidiomycota</taxon>
        <taxon>Agaricomycotina</taxon>
        <taxon>Agaricomycetes</taxon>
        <taxon>Agaricomycetidae</taxon>
        <taxon>Agaricales</taxon>
        <taxon>Agaricineae</taxon>
        <taxon>Galeropsidaceae</taxon>
        <taxon>Panaeolus</taxon>
    </lineage>
</organism>
<gene>
    <name evidence="5" type="ORF">CVT24_000691</name>
</gene>
<accession>A0A409W726</accession>
<dbReference type="PRINTS" id="PR00420">
    <property type="entry name" value="RNGMNOXGNASE"/>
</dbReference>
<evidence type="ECO:0000259" key="4">
    <source>
        <dbReference type="Pfam" id="PF01494"/>
    </source>
</evidence>
<feature type="domain" description="FAD-binding" evidence="4">
    <location>
        <begin position="283"/>
        <end position="353"/>
    </location>
</feature>
<sequence>MTSGIRIRVAICGAGIGGLTTAGPWEIIRDLGLEEDLLRTTEIKRVEGPVKSIRYRKSDRAEGLDFYALESQGNLMTFHRADFQKVLLRRLPASYRVHCSKRLRSYSQPLQGPITLLFEDGEKHTCDVLVGADGLKSAVRQGLLGEKAKWALSQNNATEAADITALIEPVWSGECAYRALIPAERLKQRAPNHRAFSYPMQYLGKNGYIMAYPIMKGKFINLAAFKCQPELSGSKFNGAWVCPTDKSEFQGIFRNWEPDVQALLDCVEKPLRWAIHIIKPLPSWVSGRAVILGDAAHAMTPHQGSGAGQAIEDAYILSTILGHPNTNLSNIGSALKIYDRLRRPVAQKVHERSRLNGRYFTFNCEEINFANVPESDLLPKLKLMGQIFTKNWEWVWTTSAKALVDEAKRQLKEL</sequence>
<dbReference type="InterPro" id="IPR036188">
    <property type="entry name" value="FAD/NAD-bd_sf"/>
</dbReference>
<dbReference type="AlphaFoldDB" id="A0A409W726"/>
<dbReference type="Gene3D" id="3.50.50.60">
    <property type="entry name" value="FAD/NAD(P)-binding domain"/>
    <property type="match status" value="1"/>
</dbReference>
<evidence type="ECO:0000256" key="2">
    <source>
        <dbReference type="ARBA" id="ARBA00022827"/>
    </source>
</evidence>
<dbReference type="InParanoid" id="A0A409W726"/>
<feature type="domain" description="FAD-binding" evidence="4">
    <location>
        <begin position="25"/>
        <end position="143"/>
    </location>
</feature>
<dbReference type="Pfam" id="PF01494">
    <property type="entry name" value="FAD_binding_3"/>
    <property type="match status" value="2"/>
</dbReference>
<dbReference type="SUPFAM" id="SSF54373">
    <property type="entry name" value="FAD-linked reductases, C-terminal domain"/>
    <property type="match status" value="1"/>
</dbReference>